<evidence type="ECO:0000256" key="1">
    <source>
        <dbReference type="SAM" id="MobiDB-lite"/>
    </source>
</evidence>
<organism evidence="2 3">
    <name type="scientific">Leptolyngbya subtilissima DQ-A4</name>
    <dbReference type="NCBI Taxonomy" id="2933933"/>
    <lineage>
        <taxon>Bacteria</taxon>
        <taxon>Bacillati</taxon>
        <taxon>Cyanobacteriota</taxon>
        <taxon>Cyanophyceae</taxon>
        <taxon>Leptolyngbyales</taxon>
        <taxon>Leptolyngbyaceae</taxon>
        <taxon>Leptolyngbya group</taxon>
        <taxon>Leptolyngbya</taxon>
    </lineage>
</organism>
<evidence type="ECO:0000313" key="3">
    <source>
        <dbReference type="Proteomes" id="UP001482513"/>
    </source>
</evidence>
<protein>
    <submittedName>
        <fullName evidence="2">Uncharacterized protein</fullName>
    </submittedName>
</protein>
<dbReference type="RefSeq" id="WP_190699419.1">
    <property type="nucleotide sequence ID" value="NZ_JAMPKX010000001.1"/>
</dbReference>
<gene>
    <name evidence="2" type="ORF">NC992_03435</name>
</gene>
<reference evidence="2 3" key="1">
    <citation type="submission" date="2022-04" db="EMBL/GenBank/DDBJ databases">
        <title>Positive selection, recombination, and allopatry shape intraspecific diversity of widespread and dominant cyanobacteria.</title>
        <authorList>
            <person name="Wei J."/>
            <person name="Shu W."/>
            <person name="Hu C."/>
        </authorList>
    </citation>
    <scope>NUCLEOTIDE SEQUENCE [LARGE SCALE GENOMIC DNA]</scope>
    <source>
        <strain evidence="2 3">DQ-A4</strain>
    </source>
</reference>
<dbReference type="EMBL" id="JAMPKX010000001">
    <property type="protein sequence ID" value="MEP0945917.1"/>
    <property type="molecule type" value="Genomic_DNA"/>
</dbReference>
<dbReference type="Proteomes" id="UP001482513">
    <property type="component" value="Unassembled WGS sequence"/>
</dbReference>
<comment type="caution">
    <text evidence="2">The sequence shown here is derived from an EMBL/GenBank/DDBJ whole genome shotgun (WGS) entry which is preliminary data.</text>
</comment>
<accession>A0ABV0K1S0</accession>
<sequence>MSNQGFHRKAFRGFSGGDFTGGGGRNSGSDQISMGDILENSRKIKEVQEKLDQRNEKNLSEEGKLYQEWTSYVNDFTIPLSGKRKLMSGHNLKFKLIEENKAVVVCSKEDQETHVFVTRKTDGKYYHVYKLDSESGNRQYLLPFKYKRSAQHYALLLAQLEIQKSQESSSTQPS</sequence>
<proteinExistence type="predicted"/>
<feature type="region of interest" description="Disordered" evidence="1">
    <location>
        <begin position="13"/>
        <end position="35"/>
    </location>
</feature>
<name>A0ABV0K1S0_9CYAN</name>
<evidence type="ECO:0000313" key="2">
    <source>
        <dbReference type="EMBL" id="MEP0945917.1"/>
    </source>
</evidence>
<keyword evidence="3" id="KW-1185">Reference proteome</keyword>
<feature type="compositionally biased region" description="Gly residues" evidence="1">
    <location>
        <begin position="14"/>
        <end position="26"/>
    </location>
</feature>